<dbReference type="Pfam" id="PF07657">
    <property type="entry name" value="MNNL"/>
    <property type="match status" value="1"/>
</dbReference>
<evidence type="ECO:0000256" key="5">
    <source>
        <dbReference type="ARBA" id="ARBA00022989"/>
    </source>
</evidence>
<dbReference type="EMBL" id="DS469520">
    <property type="protein sequence ID" value="EDO47365.1"/>
    <property type="molecule type" value="Genomic_DNA"/>
</dbReference>
<keyword evidence="13" id="KW-1185">Reference proteome</keyword>
<evidence type="ECO:0000256" key="7">
    <source>
        <dbReference type="ARBA" id="ARBA00023180"/>
    </source>
</evidence>
<keyword evidence="5 9" id="KW-1133">Transmembrane helix</keyword>
<keyword evidence="6" id="KW-1015">Disulfide bond</keyword>
<feature type="domain" description="DSL" evidence="11">
    <location>
        <begin position="262"/>
        <end position="325"/>
    </location>
</feature>
<dbReference type="eggNOG" id="KOG1217">
    <property type="taxonomic scope" value="Eukaryota"/>
</dbReference>
<accession>A7RML5</accession>
<gene>
    <name evidence="12" type="ORF">NEMVEDRAFT_v1g199329</name>
</gene>
<sequence>MARIQILLDCIVFAIITHPVDSSGKLSITLIDYKNPGSLLYNGECCDTLNFCTWNQCDNLFKFCLTAVNSDLECSLGSGTTKTLGDDDFRFSGSGADLGGGLRNPLVYGFQGWKGATLVVEVWDEDGSNIAGKLPDFVDKYTLAINSHPDRDQTASTFATHRLCGKRSCMNVHVLLYCDQNYLIPQCTEYCVSRDSDLEGHYVCDYVQGRKVCREGWYDAVSNCTKKKKECTPRNDTGGHFGCDPESGEKLCLEGWTGSNCTQGHYVCDYVQGRKVCREGWYDAVSNCTKKKKECTPRNDTGGHYGCDPESGEKLCLGGWTGPNCTQVLLPSSMIPIKATPASTTSVHQLPTSTHAYAATSDAMLLQTPSSSTSHLSPSAPTTATSLSSSFSLTNIDSTIYRTIKTHEKELFTSVIRTSVALPWIHSTHSPQSSIVKATEYLPTSVIDLKSSPFLPSTSTFDQAKTSLVDVTTSSCVERTSVSSSSLYTESVSTVLVSKLTTPTPRLVTPTTKWTDSVVIELTPASNWTNATEESLKKVITDHLIKYCRLSPQDCGTNSSTLINTTDIQVISRISSEGVTISMTGKIPVVGGVVIKTVVENNKDLIQKELGITIKSDSSSTISESVTQHVTTRLPISTVASAHVTSIPPISEEPTHHVPALNSPVPVFLIVLAGMVVLLVVAGIACYLIKRKKKFQRIHISPRSPKHKRLRDSRIPGTSVTVTQLGPDIDDGNFAVNPLFSSYTIASDNTGKDNDSNNNEDTRKTSEIIVKKNTKNFSKRGTSNVTGKNKIKRIKVTSRDSTQPRLGNKPSIPDPTIAMVPLETKTRKPSRDPTQPRLGNKPPVPDPAIPMVPLATKTRKPSRDPTQRHHGFKDAKEPARTKPQAKPANAKGLGSSEYRNGNRKVPPKATQNRKLGNKDSYTVLISDVDVSC</sequence>
<dbReference type="Gene3D" id="2.60.40.3510">
    <property type="match status" value="1"/>
</dbReference>
<dbReference type="SMART" id="SM00051">
    <property type="entry name" value="DSL"/>
    <property type="match status" value="2"/>
</dbReference>
<dbReference type="InterPro" id="IPR001774">
    <property type="entry name" value="DSL"/>
</dbReference>
<dbReference type="GO" id="GO:0016020">
    <property type="term" value="C:membrane"/>
    <property type="evidence" value="ECO:0007669"/>
    <property type="project" value="UniProtKB-SubCell"/>
</dbReference>
<feature type="transmembrane region" description="Helical" evidence="9">
    <location>
        <begin position="667"/>
        <end position="689"/>
    </location>
</feature>
<feature type="region of interest" description="Disordered" evidence="8">
    <location>
        <begin position="700"/>
        <end position="723"/>
    </location>
</feature>
<feature type="compositionally biased region" description="Basic and acidic residues" evidence="8">
    <location>
        <begin position="861"/>
        <end position="880"/>
    </location>
</feature>
<feature type="region of interest" description="Disordered" evidence="8">
    <location>
        <begin position="368"/>
        <end position="387"/>
    </location>
</feature>
<evidence type="ECO:0000256" key="3">
    <source>
        <dbReference type="ARBA" id="ARBA00022692"/>
    </source>
</evidence>
<evidence type="ECO:0000256" key="4">
    <source>
        <dbReference type="ARBA" id="ARBA00022737"/>
    </source>
</evidence>
<name>A7RML5_NEMVE</name>
<dbReference type="GO" id="GO:0007219">
    <property type="term" value="P:Notch signaling pathway"/>
    <property type="evidence" value="ECO:0007669"/>
    <property type="project" value="InterPro"/>
</dbReference>
<keyword evidence="7" id="KW-0325">Glycoprotein</keyword>
<proteinExistence type="predicted"/>
<feature type="signal peptide" evidence="10">
    <location>
        <begin position="1"/>
        <end position="22"/>
    </location>
</feature>
<evidence type="ECO:0000313" key="13">
    <source>
        <dbReference type="Proteomes" id="UP000001593"/>
    </source>
</evidence>
<dbReference type="Proteomes" id="UP000001593">
    <property type="component" value="Unassembled WGS sequence"/>
</dbReference>
<dbReference type="InterPro" id="IPR011651">
    <property type="entry name" value="Notch_ligand_N"/>
</dbReference>
<dbReference type="Gene3D" id="2.10.25.140">
    <property type="match status" value="4"/>
</dbReference>
<dbReference type="PANTHER" id="PTHR24035">
    <property type="entry name" value="MULTIPLE EPIDERMAL GROWTH FACTOR-LIKE DOMAINS PROTEIN"/>
    <property type="match status" value="1"/>
</dbReference>
<feature type="region of interest" description="Disordered" evidence="8">
    <location>
        <begin position="745"/>
        <end position="919"/>
    </location>
</feature>
<organism evidence="12 13">
    <name type="scientific">Nematostella vectensis</name>
    <name type="common">Starlet sea anemone</name>
    <dbReference type="NCBI Taxonomy" id="45351"/>
    <lineage>
        <taxon>Eukaryota</taxon>
        <taxon>Metazoa</taxon>
        <taxon>Cnidaria</taxon>
        <taxon>Anthozoa</taxon>
        <taxon>Hexacorallia</taxon>
        <taxon>Actiniaria</taxon>
        <taxon>Edwardsiidae</taxon>
        <taxon>Nematostella</taxon>
    </lineage>
</organism>
<keyword evidence="9" id="KW-0472">Membrane</keyword>
<dbReference type="InterPro" id="IPR052108">
    <property type="entry name" value="MEGF/SIB"/>
</dbReference>
<dbReference type="PANTHER" id="PTHR24035:SF109">
    <property type="entry name" value="PROTEIN DRAPER"/>
    <property type="match status" value="1"/>
</dbReference>
<reference evidence="12 13" key="1">
    <citation type="journal article" date="2007" name="Science">
        <title>Sea anemone genome reveals ancestral eumetazoan gene repertoire and genomic organization.</title>
        <authorList>
            <person name="Putnam N.H."/>
            <person name="Srivastava M."/>
            <person name="Hellsten U."/>
            <person name="Dirks B."/>
            <person name="Chapman J."/>
            <person name="Salamov A."/>
            <person name="Terry A."/>
            <person name="Shapiro H."/>
            <person name="Lindquist E."/>
            <person name="Kapitonov V.V."/>
            <person name="Jurka J."/>
            <person name="Genikhovich G."/>
            <person name="Grigoriev I.V."/>
            <person name="Lucas S.M."/>
            <person name="Steele R.E."/>
            <person name="Finnerty J.R."/>
            <person name="Technau U."/>
            <person name="Martindale M.Q."/>
            <person name="Rokhsar D.S."/>
        </authorList>
    </citation>
    <scope>NUCLEOTIDE SEQUENCE [LARGE SCALE GENOMIC DNA]</scope>
    <source>
        <strain evidence="13">CH2 X CH6</strain>
    </source>
</reference>
<feature type="compositionally biased region" description="Basic and acidic residues" evidence="8">
    <location>
        <begin position="750"/>
        <end position="770"/>
    </location>
</feature>
<keyword evidence="3 9" id="KW-0812">Transmembrane</keyword>
<evidence type="ECO:0000256" key="10">
    <source>
        <dbReference type="SAM" id="SignalP"/>
    </source>
</evidence>
<keyword evidence="2" id="KW-0245">EGF-like domain</keyword>
<dbReference type="HOGENOM" id="CLU_314056_0_0_1"/>
<feature type="domain" description="DSL" evidence="11">
    <location>
        <begin position="193"/>
        <end position="261"/>
    </location>
</feature>
<keyword evidence="1" id="KW-0217">Developmental protein</keyword>
<evidence type="ECO:0000313" key="12">
    <source>
        <dbReference type="EMBL" id="EDO47365.1"/>
    </source>
</evidence>
<protein>
    <recommendedName>
        <fullName evidence="11">DSL domain-containing protein</fullName>
    </recommendedName>
</protein>
<keyword evidence="4" id="KW-0677">Repeat</keyword>
<evidence type="ECO:0000259" key="11">
    <source>
        <dbReference type="SMART" id="SM00051"/>
    </source>
</evidence>
<evidence type="ECO:0000256" key="1">
    <source>
        <dbReference type="ARBA" id="ARBA00022473"/>
    </source>
</evidence>
<feature type="chain" id="PRO_5002714363" description="DSL domain-containing protein" evidence="10">
    <location>
        <begin position="23"/>
        <end position="932"/>
    </location>
</feature>
<keyword evidence="10" id="KW-0732">Signal</keyword>
<dbReference type="AlphaFoldDB" id="A7RML5"/>
<dbReference type="Pfam" id="PF01414">
    <property type="entry name" value="DSL"/>
    <property type="match status" value="3"/>
</dbReference>
<evidence type="ECO:0000256" key="6">
    <source>
        <dbReference type="ARBA" id="ARBA00023157"/>
    </source>
</evidence>
<dbReference type="InParanoid" id="A7RML5"/>
<evidence type="ECO:0000256" key="2">
    <source>
        <dbReference type="ARBA" id="ARBA00022536"/>
    </source>
</evidence>
<evidence type="ECO:0000256" key="9">
    <source>
        <dbReference type="SAM" id="Phobius"/>
    </source>
</evidence>
<evidence type="ECO:0000256" key="8">
    <source>
        <dbReference type="SAM" id="MobiDB-lite"/>
    </source>
</evidence>